<protein>
    <submittedName>
        <fullName evidence="2">Uncharacterized protein</fullName>
    </submittedName>
</protein>
<sequence length="93" mass="10706">MDKKETVNYDSLQYVKYYDSLIRLEGYNHKVVVPYGGIGVHNPQMNTVVRYEPGDGGILTPASLLLHIILIIYFFVKIVKNIFKLKNKPKYDG</sequence>
<reference evidence="2 3" key="1">
    <citation type="journal article" date="2020" name="G3 (Bethesda)">
        <title>CeMbio - The Caenorhabditis elegans Microbiome Resource.</title>
        <authorList>
            <person name="Dirksen P."/>
            <person name="Assie A."/>
            <person name="Zimmermann J."/>
            <person name="Zhang F."/>
            <person name="Tietje A.M."/>
            <person name="Marsh S.A."/>
            <person name="Felix M.A."/>
            <person name="Shapira M."/>
            <person name="Kaleta C."/>
            <person name="Schulenburg H."/>
            <person name="Samuel B."/>
        </authorList>
    </citation>
    <scope>NUCLEOTIDE SEQUENCE [LARGE SCALE GENOMIC DNA]</scope>
    <source>
        <strain evidence="2 3">BIGb0170</strain>
    </source>
</reference>
<dbReference type="AlphaFoldDB" id="A0A7G5E3Z0"/>
<keyword evidence="1" id="KW-1133">Transmembrane helix</keyword>
<dbReference type="Proteomes" id="UP000515450">
    <property type="component" value="Chromosome"/>
</dbReference>
<name>A0A7G5E3Z0_9SPHI</name>
<keyword evidence="3" id="KW-1185">Reference proteome</keyword>
<keyword evidence="1" id="KW-0812">Transmembrane</keyword>
<gene>
    <name evidence="2" type="ORF">HS960_14110</name>
</gene>
<evidence type="ECO:0000256" key="1">
    <source>
        <dbReference type="SAM" id="Phobius"/>
    </source>
</evidence>
<dbReference type="EMBL" id="CP058555">
    <property type="protein sequence ID" value="QMV68715.1"/>
    <property type="molecule type" value="Genomic_DNA"/>
</dbReference>
<evidence type="ECO:0000313" key="2">
    <source>
        <dbReference type="EMBL" id="QMV68715.1"/>
    </source>
</evidence>
<accession>A0A7G5E3Z0</accession>
<organism evidence="2 3">
    <name type="scientific">Sphingobacterium paramultivorum</name>
    <dbReference type="NCBI Taxonomy" id="2886510"/>
    <lineage>
        <taxon>Bacteria</taxon>
        <taxon>Pseudomonadati</taxon>
        <taxon>Bacteroidota</taxon>
        <taxon>Sphingobacteriia</taxon>
        <taxon>Sphingobacteriales</taxon>
        <taxon>Sphingobacteriaceae</taxon>
        <taxon>Sphingobacterium</taxon>
    </lineage>
</organism>
<feature type="transmembrane region" description="Helical" evidence="1">
    <location>
        <begin position="58"/>
        <end position="76"/>
    </location>
</feature>
<evidence type="ECO:0000313" key="3">
    <source>
        <dbReference type="Proteomes" id="UP000515450"/>
    </source>
</evidence>
<proteinExistence type="predicted"/>
<dbReference type="RefSeq" id="WP_159729418.1">
    <property type="nucleotide sequence ID" value="NZ_CP058555.1"/>
</dbReference>
<keyword evidence="1" id="KW-0472">Membrane</keyword>